<protein>
    <submittedName>
        <fullName evidence="1">Uncharacterized protein</fullName>
    </submittedName>
</protein>
<evidence type="ECO:0000313" key="2">
    <source>
        <dbReference type="Proteomes" id="UP000198948"/>
    </source>
</evidence>
<proteinExistence type="predicted"/>
<gene>
    <name evidence="1" type="ORF">SAMN04488559_104153</name>
</gene>
<dbReference type="RefSeq" id="WP_177165678.1">
    <property type="nucleotide sequence ID" value="NZ_FOHA01000004.1"/>
</dbReference>
<sequence>MKQTSKLSITKNSKIDEKVIEWAIKAKQAIGLFVSFLRHPLFIGSVR</sequence>
<dbReference type="STRING" id="142588.SAMN04488559_104153"/>
<accession>A0A1H9RLU1</accession>
<dbReference type="EMBL" id="FOHA01000004">
    <property type="protein sequence ID" value="SER73732.1"/>
    <property type="molecule type" value="Genomic_DNA"/>
</dbReference>
<name>A0A1H9RLU1_9LACT</name>
<organism evidence="1 2">
    <name type="scientific">Isobaculum melis</name>
    <dbReference type="NCBI Taxonomy" id="142588"/>
    <lineage>
        <taxon>Bacteria</taxon>
        <taxon>Bacillati</taxon>
        <taxon>Bacillota</taxon>
        <taxon>Bacilli</taxon>
        <taxon>Lactobacillales</taxon>
        <taxon>Carnobacteriaceae</taxon>
        <taxon>Isobaculum</taxon>
    </lineage>
</organism>
<reference evidence="1 2" key="1">
    <citation type="submission" date="2016-10" db="EMBL/GenBank/DDBJ databases">
        <authorList>
            <person name="de Groot N.N."/>
        </authorList>
    </citation>
    <scope>NUCLEOTIDE SEQUENCE [LARGE SCALE GENOMIC DNA]</scope>
    <source>
        <strain evidence="1 2">DSM 13760</strain>
    </source>
</reference>
<dbReference type="Proteomes" id="UP000198948">
    <property type="component" value="Unassembled WGS sequence"/>
</dbReference>
<keyword evidence="2" id="KW-1185">Reference proteome</keyword>
<evidence type="ECO:0000313" key="1">
    <source>
        <dbReference type="EMBL" id="SER73732.1"/>
    </source>
</evidence>
<dbReference type="AlphaFoldDB" id="A0A1H9RLU1"/>